<evidence type="ECO:0000256" key="5">
    <source>
        <dbReference type="PIRSR" id="PIRSR602401-1"/>
    </source>
</evidence>
<dbReference type="Proteomes" id="UP001341281">
    <property type="component" value="Chromosome 06"/>
</dbReference>
<keyword evidence="6" id="KW-0812">Transmembrane</keyword>
<evidence type="ECO:0000256" key="1">
    <source>
        <dbReference type="ARBA" id="ARBA00010617"/>
    </source>
</evidence>
<dbReference type="AlphaFoldDB" id="A0AAQ3U4G5"/>
<dbReference type="Gene3D" id="1.10.630.10">
    <property type="entry name" value="Cytochrome P450"/>
    <property type="match status" value="2"/>
</dbReference>
<dbReference type="GO" id="GO:0004497">
    <property type="term" value="F:monooxygenase activity"/>
    <property type="evidence" value="ECO:0007669"/>
    <property type="project" value="InterPro"/>
</dbReference>
<dbReference type="Pfam" id="PF00067">
    <property type="entry name" value="p450"/>
    <property type="match status" value="2"/>
</dbReference>
<keyword evidence="2 5" id="KW-0479">Metal-binding</keyword>
<keyword evidence="6" id="KW-0472">Membrane</keyword>
<dbReference type="GO" id="GO:0016705">
    <property type="term" value="F:oxidoreductase activity, acting on paired donors, with incorporation or reduction of molecular oxygen"/>
    <property type="evidence" value="ECO:0007669"/>
    <property type="project" value="InterPro"/>
</dbReference>
<comment type="similarity">
    <text evidence="1">Belongs to the cytochrome P450 family.</text>
</comment>
<proteinExistence type="inferred from homology"/>
<sequence length="1100" mass="125933">MPMVKAKQMGNFALSDQRQQQLDPMAYYLAATIGLCFLSVPAIALLMATLYILGVAVSFAVFCIKEFALRAHDRAPLVGTVFRMLRNFDRLFDEHVEYALTHRTSRLLFLGHSELMTADPQVIEHILKTSFGKYSKGDFNTQILKDLFGNGIFAADGDKWRHQRKLASHEFSTRVLRDFSSGVFRINAAKLAEKISSAAANRSSIDMQDLLMKTTMDSIFKVGFGFEMNTLSGSDEPSIQFSKAFDEANFLVFHRYVDVFWKLKRFLRIGSEAKLKRDIEIIDNFLMQLIQQKREQMKNGLHYKAREDILTRFILASEEDPETMNDCYLRDIILSFLLAGKDTTANTLSWFFYMLCKNPVVQDKVAVEIDESLEWAGVDNNIENFTARLNDGAIENMHYIHAAITETLRLYPALPVDGKMADEDDTLPNGYRVLKGDGVNYMIYAMGRMTYLWGEDAEEFRPERWLVNGVFQQESPHKFPAFNAGPRICLGKEFAYRQMKIMAATLVHFFRFKLEDESKEPTYKKLQSGWTASTQYRAAPPPLPGENSRDEKSCATRKCEEEAALTEAGYCELSSLAVSAGLCLFSGLAVVLLVITLYILGVVASFAVFCIVEFTRRDGDRPPLIGTAFRQLKNFDRLFDEHVKYALAHRTSRLVYPGHSEICTADPVVIEHVLRTNFSKYSKNSFEADTQGDFNIRIMKDLFGDGIFATDGDKWKHQRKLASHEFSTKVLREFSSIVFRANATRLADKISCAAANGTYLNMQELLMKSTMDSIFKVGFGFELNTLPGSDESSIQFSNAFDEANSIVYHRYVDLFWQLKRYFNIGSEAKLKRNIQIIDDFVMKLIHQKRAQMEAQDNKAREDILSRFIIASKKDPETMNDRYLRDIVLNFLIAGKDTTGNTLSWFFYMLCKNPIVQDKVALEIKESVEWAEEDNNTEDFTARLNEGAIDKMHYLHAAISETLRLYPAVPVDGKMADEDDLLPNGYRMIKGDGMNYMIYAMGRMAYLWGEDAEDFRPERWLVNGIFQQESPYKFVSFNAGPRICLGKEFAYRQMKIMAATLIHFFRFKLADESKDATYKTMFTLHINNGLHLILITRREIT</sequence>
<keyword evidence="6" id="KW-1133">Transmembrane helix</keyword>
<protein>
    <recommendedName>
        <fullName evidence="9">Cytochrome P450 704C1</fullName>
    </recommendedName>
</protein>
<reference evidence="7 8" key="1">
    <citation type="submission" date="2024-02" db="EMBL/GenBank/DDBJ databases">
        <title>High-quality chromosome-scale genome assembly of Pensacola bahiagrass (Paspalum notatum Flugge var. saurae).</title>
        <authorList>
            <person name="Vega J.M."/>
            <person name="Podio M."/>
            <person name="Orjuela J."/>
            <person name="Siena L.A."/>
            <person name="Pessino S.C."/>
            <person name="Combes M.C."/>
            <person name="Mariac C."/>
            <person name="Albertini E."/>
            <person name="Pupilli F."/>
            <person name="Ortiz J.P.A."/>
            <person name="Leblanc O."/>
        </authorList>
    </citation>
    <scope>NUCLEOTIDE SEQUENCE [LARGE SCALE GENOMIC DNA]</scope>
    <source>
        <strain evidence="7">R1</strain>
        <tissue evidence="7">Leaf</tissue>
    </source>
</reference>
<dbReference type="GO" id="GO:0005506">
    <property type="term" value="F:iron ion binding"/>
    <property type="evidence" value="ECO:0007669"/>
    <property type="project" value="InterPro"/>
</dbReference>
<evidence type="ECO:0000313" key="7">
    <source>
        <dbReference type="EMBL" id="WVZ82757.1"/>
    </source>
</evidence>
<dbReference type="PROSITE" id="PS00086">
    <property type="entry name" value="CYTOCHROME_P450"/>
    <property type="match status" value="2"/>
</dbReference>
<organism evidence="7 8">
    <name type="scientific">Paspalum notatum var. saurae</name>
    <dbReference type="NCBI Taxonomy" id="547442"/>
    <lineage>
        <taxon>Eukaryota</taxon>
        <taxon>Viridiplantae</taxon>
        <taxon>Streptophyta</taxon>
        <taxon>Embryophyta</taxon>
        <taxon>Tracheophyta</taxon>
        <taxon>Spermatophyta</taxon>
        <taxon>Magnoliopsida</taxon>
        <taxon>Liliopsida</taxon>
        <taxon>Poales</taxon>
        <taxon>Poaceae</taxon>
        <taxon>PACMAD clade</taxon>
        <taxon>Panicoideae</taxon>
        <taxon>Andropogonodae</taxon>
        <taxon>Paspaleae</taxon>
        <taxon>Paspalinae</taxon>
        <taxon>Paspalum</taxon>
    </lineage>
</organism>
<dbReference type="SUPFAM" id="SSF48264">
    <property type="entry name" value="Cytochrome P450"/>
    <property type="match status" value="2"/>
</dbReference>
<dbReference type="InterPro" id="IPR001128">
    <property type="entry name" value="Cyt_P450"/>
</dbReference>
<feature type="transmembrane region" description="Helical" evidence="6">
    <location>
        <begin position="584"/>
        <end position="612"/>
    </location>
</feature>
<gene>
    <name evidence="7" type="ORF">U9M48_029986</name>
</gene>
<evidence type="ECO:0000256" key="3">
    <source>
        <dbReference type="ARBA" id="ARBA00023002"/>
    </source>
</evidence>
<dbReference type="InterPro" id="IPR002401">
    <property type="entry name" value="Cyt_P450_E_grp-I"/>
</dbReference>
<dbReference type="PANTHER" id="PTHR24296">
    <property type="entry name" value="CYTOCHROME P450"/>
    <property type="match status" value="1"/>
</dbReference>
<dbReference type="GO" id="GO:0020037">
    <property type="term" value="F:heme binding"/>
    <property type="evidence" value="ECO:0007669"/>
    <property type="project" value="InterPro"/>
</dbReference>
<keyword evidence="5" id="KW-0349">Heme</keyword>
<dbReference type="InterPro" id="IPR017972">
    <property type="entry name" value="Cyt_P450_CS"/>
</dbReference>
<keyword evidence="8" id="KW-1185">Reference proteome</keyword>
<dbReference type="PRINTS" id="PR00463">
    <property type="entry name" value="EP450I"/>
</dbReference>
<evidence type="ECO:0000256" key="6">
    <source>
        <dbReference type="SAM" id="Phobius"/>
    </source>
</evidence>
<dbReference type="EMBL" id="CP144750">
    <property type="protein sequence ID" value="WVZ82757.1"/>
    <property type="molecule type" value="Genomic_DNA"/>
</dbReference>
<dbReference type="PRINTS" id="PR00385">
    <property type="entry name" value="P450"/>
</dbReference>
<evidence type="ECO:0008006" key="9">
    <source>
        <dbReference type="Google" id="ProtNLM"/>
    </source>
</evidence>
<feature type="transmembrane region" description="Helical" evidence="6">
    <location>
        <begin position="27"/>
        <end position="53"/>
    </location>
</feature>
<keyword evidence="4 5" id="KW-0408">Iron</keyword>
<dbReference type="CDD" id="cd11064">
    <property type="entry name" value="CYP86A"/>
    <property type="match status" value="2"/>
</dbReference>
<dbReference type="InterPro" id="IPR036396">
    <property type="entry name" value="Cyt_P450_sf"/>
</dbReference>
<keyword evidence="3" id="KW-0560">Oxidoreductase</keyword>
<name>A0AAQ3U4G5_PASNO</name>
<evidence type="ECO:0000256" key="2">
    <source>
        <dbReference type="ARBA" id="ARBA00022723"/>
    </source>
</evidence>
<dbReference type="GO" id="GO:0006629">
    <property type="term" value="P:lipid metabolic process"/>
    <property type="evidence" value="ECO:0007669"/>
    <property type="project" value="UniProtKB-ARBA"/>
</dbReference>
<comment type="cofactor">
    <cofactor evidence="5">
        <name>heme</name>
        <dbReference type="ChEBI" id="CHEBI:30413"/>
    </cofactor>
</comment>
<evidence type="ECO:0000256" key="4">
    <source>
        <dbReference type="ARBA" id="ARBA00023004"/>
    </source>
</evidence>
<evidence type="ECO:0000313" key="8">
    <source>
        <dbReference type="Proteomes" id="UP001341281"/>
    </source>
</evidence>
<feature type="binding site" description="axial binding residue" evidence="5">
    <location>
        <position position="489"/>
    </location>
    <ligand>
        <name>heme</name>
        <dbReference type="ChEBI" id="CHEBI:30413"/>
    </ligand>
    <ligandPart>
        <name>Fe</name>
        <dbReference type="ChEBI" id="CHEBI:18248"/>
    </ligandPart>
</feature>
<accession>A0AAQ3U4G5</accession>